<name>A0ABP7Y8X1_9SPHI</name>
<feature type="domain" description="ABC transporter" evidence="4">
    <location>
        <begin position="2"/>
        <end position="238"/>
    </location>
</feature>
<accession>A0ABP7Y8X1</accession>
<dbReference type="PANTHER" id="PTHR43023:SF6">
    <property type="entry name" value="INTERMEMBRANE PHOSPHOLIPID TRANSPORT SYSTEM ATP-BINDING PROTEIN MLAF"/>
    <property type="match status" value="1"/>
</dbReference>
<dbReference type="Proteomes" id="UP001500101">
    <property type="component" value="Unassembled WGS sequence"/>
</dbReference>
<dbReference type="GO" id="GO:0005524">
    <property type="term" value="F:ATP binding"/>
    <property type="evidence" value="ECO:0007669"/>
    <property type="project" value="UniProtKB-KW"/>
</dbReference>
<dbReference type="Pfam" id="PF00005">
    <property type="entry name" value="ABC_tran"/>
    <property type="match status" value="1"/>
</dbReference>
<dbReference type="EMBL" id="BAAAZI010000004">
    <property type="protein sequence ID" value="GAA4132382.1"/>
    <property type="molecule type" value="Genomic_DNA"/>
</dbReference>
<keyword evidence="2" id="KW-0547">Nucleotide-binding</keyword>
<organism evidence="5 6">
    <name type="scientific">Sphingobacterium kyonggiense</name>
    <dbReference type="NCBI Taxonomy" id="714075"/>
    <lineage>
        <taxon>Bacteria</taxon>
        <taxon>Pseudomonadati</taxon>
        <taxon>Bacteroidota</taxon>
        <taxon>Sphingobacteriia</taxon>
        <taxon>Sphingobacteriales</taxon>
        <taxon>Sphingobacteriaceae</taxon>
        <taxon>Sphingobacterium</taxon>
    </lineage>
</organism>
<keyword evidence="3 5" id="KW-0067">ATP-binding</keyword>
<dbReference type="PROSITE" id="PS50893">
    <property type="entry name" value="ABC_TRANSPORTER_2"/>
    <property type="match status" value="1"/>
</dbReference>
<reference evidence="6" key="1">
    <citation type="journal article" date="2019" name="Int. J. Syst. Evol. Microbiol.">
        <title>The Global Catalogue of Microorganisms (GCM) 10K type strain sequencing project: providing services to taxonomists for standard genome sequencing and annotation.</title>
        <authorList>
            <consortium name="The Broad Institute Genomics Platform"/>
            <consortium name="The Broad Institute Genome Sequencing Center for Infectious Disease"/>
            <person name="Wu L."/>
            <person name="Ma J."/>
        </authorList>
    </citation>
    <scope>NUCLEOTIDE SEQUENCE [LARGE SCALE GENOMIC DNA]</scope>
    <source>
        <strain evidence="6">JCM 16704</strain>
    </source>
</reference>
<gene>
    <name evidence="5" type="ORF">GCM10022216_03390</name>
</gene>
<keyword evidence="6" id="KW-1185">Reference proteome</keyword>
<evidence type="ECO:0000259" key="4">
    <source>
        <dbReference type="PROSITE" id="PS50893"/>
    </source>
</evidence>
<dbReference type="SMART" id="SM00382">
    <property type="entry name" value="AAA"/>
    <property type="match status" value="1"/>
</dbReference>
<evidence type="ECO:0000256" key="1">
    <source>
        <dbReference type="ARBA" id="ARBA00022448"/>
    </source>
</evidence>
<dbReference type="RefSeq" id="WP_344672945.1">
    <property type="nucleotide sequence ID" value="NZ_BAAAZI010000004.1"/>
</dbReference>
<dbReference type="InterPro" id="IPR027417">
    <property type="entry name" value="P-loop_NTPase"/>
</dbReference>
<proteinExistence type="predicted"/>
<dbReference type="InterPro" id="IPR003439">
    <property type="entry name" value="ABC_transporter-like_ATP-bd"/>
</dbReference>
<dbReference type="PANTHER" id="PTHR43023">
    <property type="entry name" value="PROTEIN TRIGALACTOSYLDIACYLGLYCEROL 3, CHLOROPLASTIC"/>
    <property type="match status" value="1"/>
</dbReference>
<dbReference type="PROSITE" id="PS00211">
    <property type="entry name" value="ABC_TRANSPORTER_1"/>
    <property type="match status" value="1"/>
</dbReference>
<dbReference type="InterPro" id="IPR003593">
    <property type="entry name" value="AAA+_ATPase"/>
</dbReference>
<dbReference type="InterPro" id="IPR017871">
    <property type="entry name" value="ABC_transporter-like_CS"/>
</dbReference>
<keyword evidence="1" id="KW-0813">Transport</keyword>
<evidence type="ECO:0000256" key="3">
    <source>
        <dbReference type="ARBA" id="ARBA00022840"/>
    </source>
</evidence>
<protein>
    <submittedName>
        <fullName evidence="5">ABC transporter ATP-binding protein</fullName>
    </submittedName>
</protein>
<evidence type="ECO:0000313" key="5">
    <source>
        <dbReference type="EMBL" id="GAA4132382.1"/>
    </source>
</evidence>
<dbReference type="Gene3D" id="3.40.50.300">
    <property type="entry name" value="P-loop containing nucleotide triphosphate hydrolases"/>
    <property type="match status" value="1"/>
</dbReference>
<comment type="caution">
    <text evidence="5">The sequence shown here is derived from an EMBL/GenBank/DDBJ whole genome shotgun (WGS) entry which is preliminary data.</text>
</comment>
<evidence type="ECO:0000313" key="6">
    <source>
        <dbReference type="Proteomes" id="UP001500101"/>
    </source>
</evidence>
<evidence type="ECO:0000256" key="2">
    <source>
        <dbReference type="ARBA" id="ARBA00022741"/>
    </source>
</evidence>
<dbReference type="SUPFAM" id="SSF52540">
    <property type="entry name" value="P-loop containing nucleoside triphosphate hydrolases"/>
    <property type="match status" value="1"/>
</dbReference>
<sequence>MIEITNIHKSFGDNLVLDGIDATFEPGKVSLIIGGSGSGKSTLLKCIVGLHQPNEGKVFFDGQEFTRMDFEEKVPIRKEIGMLFQNSALFDSMTVEQNLIFTLDMFTEMSKSEKIDRANFCLERVNLAGKNKLFPSELSGGMKKRVGIARAIAMSPKYLFCDEPNSGLDPATSILIDELIQDLTEEYNSTTIVVTHDMNSVMGIGAYILFLFKGQKYWEGSNQDMLKSDNKELNEFVFASPLMKAARDTMKR</sequence>